<dbReference type="EnsemblMetazoa" id="XM_024227105.1">
    <property type="protein sequence ID" value="XP_024082873.1"/>
    <property type="gene ID" value="LOC112126972"/>
</dbReference>
<reference evidence="4" key="1">
    <citation type="submission" date="2022-01" db="UniProtKB">
        <authorList>
            <consortium name="EnsemblMetazoa"/>
        </authorList>
    </citation>
    <scope>IDENTIFICATION</scope>
</reference>
<dbReference type="AlphaFoldDB" id="A0A8I6SHP1"/>
<dbReference type="OrthoDB" id="48057at2759"/>
<dbReference type="SMART" id="SM00233">
    <property type="entry name" value="PH"/>
    <property type="match status" value="1"/>
</dbReference>
<protein>
    <recommendedName>
        <fullName evidence="3">PH domain-containing protein</fullName>
    </recommendedName>
</protein>
<dbReference type="InterPro" id="IPR045188">
    <property type="entry name" value="Boi1/Boi2-like"/>
</dbReference>
<dbReference type="GO" id="GO:0005829">
    <property type="term" value="C:cytosol"/>
    <property type="evidence" value="ECO:0007669"/>
    <property type="project" value="GOC"/>
</dbReference>
<accession>A0A8I6SHP1</accession>
<dbReference type="SUPFAM" id="SSF50729">
    <property type="entry name" value="PH domain-like"/>
    <property type="match status" value="1"/>
</dbReference>
<dbReference type="PROSITE" id="PS50003">
    <property type="entry name" value="PH_DOMAIN"/>
    <property type="match status" value="1"/>
</dbReference>
<dbReference type="GO" id="GO:0055037">
    <property type="term" value="C:recycling endosome"/>
    <property type="evidence" value="ECO:0007669"/>
    <property type="project" value="TreeGrafter"/>
</dbReference>
<dbReference type="InterPro" id="IPR001849">
    <property type="entry name" value="PH_domain"/>
</dbReference>
<sequence>MTENVVSRFRAMEERRKVEPYQGELLKYTNIFRGWQNRWFVLDSDMGVLKYYQCEPSKCKRPKGSIYLKNAIISTSDEDPLSFSVVSKEKSSAKLRAKSMQERNSWMEKLALVAERHSVVSDSPIPRRPTSVGPDADFRKALEEAEQSVTKSCESYFYLSRALDTLPLPPYGPFYNLGPELQSLKECSEAMQESLTRCIASVRDSPIETVQSTKSKDTLRSKKSLKIPPPMSLEKSMPLASSKSRHCFNGANNMGATLSNDTISSNNSFKANQQPEVKDLPTA</sequence>
<organism evidence="4 5">
    <name type="scientific">Cimex lectularius</name>
    <name type="common">Bed bug</name>
    <name type="synonym">Acanthia lectularia</name>
    <dbReference type="NCBI Taxonomy" id="79782"/>
    <lineage>
        <taxon>Eukaryota</taxon>
        <taxon>Metazoa</taxon>
        <taxon>Ecdysozoa</taxon>
        <taxon>Arthropoda</taxon>
        <taxon>Hexapoda</taxon>
        <taxon>Insecta</taxon>
        <taxon>Pterygota</taxon>
        <taxon>Neoptera</taxon>
        <taxon>Paraneoptera</taxon>
        <taxon>Hemiptera</taxon>
        <taxon>Heteroptera</taxon>
        <taxon>Panheteroptera</taxon>
        <taxon>Cimicomorpha</taxon>
        <taxon>Cimicidae</taxon>
        <taxon>Cimex</taxon>
    </lineage>
</organism>
<dbReference type="GO" id="GO:0005769">
    <property type="term" value="C:early endosome"/>
    <property type="evidence" value="ECO:0007669"/>
    <property type="project" value="TreeGrafter"/>
</dbReference>
<dbReference type="PANTHER" id="PTHR22902:SF27">
    <property type="entry name" value="PLECKSTRIN HOMOLOGY DOMAIN-CONTAINING FAMILY A MEMBER 3"/>
    <property type="match status" value="1"/>
</dbReference>
<dbReference type="Gene3D" id="2.30.29.30">
    <property type="entry name" value="Pleckstrin-homology domain (PH domain)/Phosphotyrosine-binding domain (PTB)"/>
    <property type="match status" value="1"/>
</dbReference>
<proteinExistence type="predicted"/>
<evidence type="ECO:0000259" key="3">
    <source>
        <dbReference type="PROSITE" id="PS50003"/>
    </source>
</evidence>
<dbReference type="GO" id="GO:0001881">
    <property type="term" value="P:receptor recycling"/>
    <property type="evidence" value="ECO:0007669"/>
    <property type="project" value="TreeGrafter"/>
</dbReference>
<dbReference type="PANTHER" id="PTHR22902">
    <property type="entry name" value="SESQUIPEDALIAN"/>
    <property type="match status" value="1"/>
</dbReference>
<dbReference type="InterPro" id="IPR011993">
    <property type="entry name" value="PH-like_dom_sf"/>
</dbReference>
<feature type="domain" description="PH" evidence="3">
    <location>
        <begin position="18"/>
        <end position="115"/>
    </location>
</feature>
<dbReference type="Proteomes" id="UP000494040">
    <property type="component" value="Unassembled WGS sequence"/>
</dbReference>
<dbReference type="GO" id="GO:0042147">
    <property type="term" value="P:retrograde transport, endosome to Golgi"/>
    <property type="evidence" value="ECO:0007669"/>
    <property type="project" value="TreeGrafter"/>
</dbReference>
<feature type="region of interest" description="Disordered" evidence="2">
    <location>
        <begin position="209"/>
        <end position="239"/>
    </location>
</feature>
<feature type="compositionally biased region" description="Polar residues" evidence="2">
    <location>
        <begin position="256"/>
        <end position="275"/>
    </location>
</feature>
<dbReference type="Pfam" id="PF00169">
    <property type="entry name" value="PH"/>
    <property type="match status" value="1"/>
</dbReference>
<evidence type="ECO:0000313" key="5">
    <source>
        <dbReference type="Proteomes" id="UP000494040"/>
    </source>
</evidence>
<evidence type="ECO:0000256" key="1">
    <source>
        <dbReference type="ARBA" id="ARBA00022553"/>
    </source>
</evidence>
<dbReference type="GO" id="GO:0005802">
    <property type="term" value="C:trans-Golgi network"/>
    <property type="evidence" value="ECO:0007669"/>
    <property type="project" value="TreeGrafter"/>
</dbReference>
<dbReference type="GeneID" id="112126972"/>
<evidence type="ECO:0000313" key="4">
    <source>
        <dbReference type="EnsemblMetazoa" id="XP_024082873.1"/>
    </source>
</evidence>
<keyword evidence="5" id="KW-1185">Reference proteome</keyword>
<keyword evidence="1" id="KW-0597">Phosphoprotein</keyword>
<dbReference type="RefSeq" id="XP_024082873.1">
    <property type="nucleotide sequence ID" value="XM_024227105.1"/>
</dbReference>
<dbReference type="KEGG" id="clec:112126972"/>
<dbReference type="GO" id="GO:0007032">
    <property type="term" value="P:endosome organization"/>
    <property type="evidence" value="ECO:0007669"/>
    <property type="project" value="TreeGrafter"/>
</dbReference>
<evidence type="ECO:0000256" key="2">
    <source>
        <dbReference type="SAM" id="MobiDB-lite"/>
    </source>
</evidence>
<name>A0A8I6SHP1_CIMLE</name>
<feature type="region of interest" description="Disordered" evidence="2">
    <location>
        <begin position="256"/>
        <end position="283"/>
    </location>
</feature>